<dbReference type="Proteomes" id="UP000789525">
    <property type="component" value="Unassembled WGS sequence"/>
</dbReference>
<protein>
    <submittedName>
        <fullName evidence="1">6267_t:CDS:1</fullName>
    </submittedName>
</protein>
<dbReference type="EMBL" id="CAJVPT010000195">
    <property type="protein sequence ID" value="CAG8440324.1"/>
    <property type="molecule type" value="Genomic_DNA"/>
</dbReference>
<evidence type="ECO:0000313" key="2">
    <source>
        <dbReference type="Proteomes" id="UP000789525"/>
    </source>
</evidence>
<gene>
    <name evidence="1" type="ORF">ACOLOM_LOCUS178</name>
</gene>
<name>A0ACA9JWU1_9GLOM</name>
<evidence type="ECO:0000313" key="1">
    <source>
        <dbReference type="EMBL" id="CAG8440324.1"/>
    </source>
</evidence>
<proteinExistence type="predicted"/>
<sequence length="116" mass="12741">MVMKIIFPITLLAALLFFNGINALSQVEATTPATLLCLVNKERIRARVRPLALDARLVKSAQLHTNYMVRAGNLTHDDADGSLGKRIDNVGFDWYSAGENIAYGFDSEDEVGVMKA</sequence>
<keyword evidence="2" id="KW-1185">Reference proteome</keyword>
<comment type="caution">
    <text evidence="1">The sequence shown here is derived from an EMBL/GenBank/DDBJ whole genome shotgun (WGS) entry which is preliminary data.</text>
</comment>
<reference evidence="1" key="1">
    <citation type="submission" date="2021-06" db="EMBL/GenBank/DDBJ databases">
        <authorList>
            <person name="Kallberg Y."/>
            <person name="Tangrot J."/>
            <person name="Rosling A."/>
        </authorList>
    </citation>
    <scope>NUCLEOTIDE SEQUENCE</scope>
    <source>
        <strain evidence="1">CL356</strain>
    </source>
</reference>
<accession>A0ACA9JWU1</accession>
<organism evidence="1 2">
    <name type="scientific">Acaulospora colombiana</name>
    <dbReference type="NCBI Taxonomy" id="27376"/>
    <lineage>
        <taxon>Eukaryota</taxon>
        <taxon>Fungi</taxon>
        <taxon>Fungi incertae sedis</taxon>
        <taxon>Mucoromycota</taxon>
        <taxon>Glomeromycotina</taxon>
        <taxon>Glomeromycetes</taxon>
        <taxon>Diversisporales</taxon>
        <taxon>Acaulosporaceae</taxon>
        <taxon>Acaulospora</taxon>
    </lineage>
</organism>